<accession>A0ACB0Z4P8</accession>
<comment type="caution">
    <text evidence="1">The sequence shown here is derived from an EMBL/GenBank/DDBJ whole genome shotgun (WGS) entry which is preliminary data.</text>
</comment>
<organism evidence="1 2">
    <name type="scientific">Meloidogyne enterolobii</name>
    <name type="common">Root-knot nematode worm</name>
    <name type="synonym">Meloidogyne mayaguensis</name>
    <dbReference type="NCBI Taxonomy" id="390850"/>
    <lineage>
        <taxon>Eukaryota</taxon>
        <taxon>Metazoa</taxon>
        <taxon>Ecdysozoa</taxon>
        <taxon>Nematoda</taxon>
        <taxon>Chromadorea</taxon>
        <taxon>Rhabditida</taxon>
        <taxon>Tylenchina</taxon>
        <taxon>Tylenchomorpha</taxon>
        <taxon>Tylenchoidea</taxon>
        <taxon>Meloidogynidae</taxon>
        <taxon>Meloidogyninae</taxon>
        <taxon>Meloidogyne</taxon>
    </lineage>
</organism>
<keyword evidence="2" id="KW-1185">Reference proteome</keyword>
<dbReference type="Proteomes" id="UP001497535">
    <property type="component" value="Unassembled WGS sequence"/>
</dbReference>
<dbReference type="EMBL" id="CAVMJV010000023">
    <property type="protein sequence ID" value="CAK5073315.1"/>
    <property type="molecule type" value="Genomic_DNA"/>
</dbReference>
<evidence type="ECO:0000313" key="1">
    <source>
        <dbReference type="EMBL" id="CAK5073315.1"/>
    </source>
</evidence>
<reference evidence="1" key="1">
    <citation type="submission" date="2023-11" db="EMBL/GenBank/DDBJ databases">
        <authorList>
            <person name="Poullet M."/>
        </authorList>
    </citation>
    <scope>NUCLEOTIDE SEQUENCE</scope>
    <source>
        <strain evidence="1">E1834</strain>
    </source>
</reference>
<gene>
    <name evidence="1" type="ORF">MENTE1834_LOCUS19978</name>
</gene>
<name>A0ACB0Z4P8_MELEN</name>
<sequence length="53" mass="6551">MYIKTGTWHIFKSGRRNLKNAEQNKRQRVRSRNSVEDRRRKKAHPLYVIYSYL</sequence>
<proteinExistence type="predicted"/>
<protein>
    <submittedName>
        <fullName evidence="1">Uncharacterized protein</fullName>
    </submittedName>
</protein>
<evidence type="ECO:0000313" key="2">
    <source>
        <dbReference type="Proteomes" id="UP001497535"/>
    </source>
</evidence>